<dbReference type="RefSeq" id="WP_023579947.1">
    <property type="nucleotide sequence ID" value="NZ_AVGG01000017.1"/>
</dbReference>
<dbReference type="PATRIC" id="fig|1341181.4.peg.2338"/>
<keyword evidence="2" id="KW-1185">Reference proteome</keyword>
<evidence type="ECO:0008006" key="3">
    <source>
        <dbReference type="Google" id="ProtNLM"/>
    </source>
</evidence>
<comment type="caution">
    <text evidence="1">The sequence shown here is derived from an EMBL/GenBank/DDBJ whole genome shotgun (WGS) entry which is preliminary data.</text>
</comment>
<dbReference type="InterPro" id="IPR025348">
    <property type="entry name" value="DUF4252"/>
</dbReference>
<dbReference type="EMBL" id="AVGG01000017">
    <property type="protein sequence ID" value="ESU27035.1"/>
    <property type="molecule type" value="Genomic_DNA"/>
</dbReference>
<dbReference type="Pfam" id="PF14060">
    <property type="entry name" value="DUF4252"/>
    <property type="match status" value="1"/>
</dbReference>
<reference evidence="1 2" key="1">
    <citation type="submission" date="2013-08" db="EMBL/GenBank/DDBJ databases">
        <title>Flavobacterium limnosediminis JC2902 genome sequencing.</title>
        <authorList>
            <person name="Lee K."/>
            <person name="Yi H."/>
            <person name="Park S."/>
            <person name="Chun J."/>
        </authorList>
    </citation>
    <scope>NUCLEOTIDE SEQUENCE [LARGE SCALE GENOMIC DNA]</scope>
    <source>
        <strain evidence="1 2">JC2902</strain>
    </source>
</reference>
<evidence type="ECO:0000313" key="2">
    <source>
        <dbReference type="Proteomes" id="UP000018004"/>
    </source>
</evidence>
<gene>
    <name evidence="1" type="ORF">FLJC2902T_23770</name>
</gene>
<dbReference type="OrthoDB" id="1143555at2"/>
<proteinExistence type="predicted"/>
<protein>
    <recommendedName>
        <fullName evidence="3">DUF4252 domain-containing protein</fullName>
    </recommendedName>
</protein>
<sequence length="178" mass="20411">MKRYIYLGLFTALLFAGCEQKPTLQKYFVTNSENKEFISLDLSPTFINVDKVTLTSEEKEALQAFEKINILAFKSDSLNQNRFNEERDKVNAILKDQTYQQLMKVGSGKESGAIYFVGQDEHIDEFVLYANKKENGFAVVRIIGDDMNPTDVLNLMRLMQKANIDMEQLKPLQALIQP</sequence>
<dbReference type="AlphaFoldDB" id="V6SRI3"/>
<dbReference type="eggNOG" id="ENOG5032TIK">
    <property type="taxonomic scope" value="Bacteria"/>
</dbReference>
<dbReference type="Proteomes" id="UP000018004">
    <property type="component" value="Unassembled WGS sequence"/>
</dbReference>
<accession>V6SRI3</accession>
<dbReference type="STRING" id="1341181.FLJC2902T_23770"/>
<name>V6SRI3_9FLAO</name>
<dbReference type="PROSITE" id="PS51257">
    <property type="entry name" value="PROKAR_LIPOPROTEIN"/>
    <property type="match status" value="1"/>
</dbReference>
<evidence type="ECO:0000313" key="1">
    <source>
        <dbReference type="EMBL" id="ESU27035.1"/>
    </source>
</evidence>
<organism evidence="1 2">
    <name type="scientific">Flavobacterium limnosediminis JC2902</name>
    <dbReference type="NCBI Taxonomy" id="1341181"/>
    <lineage>
        <taxon>Bacteria</taxon>
        <taxon>Pseudomonadati</taxon>
        <taxon>Bacteroidota</taxon>
        <taxon>Flavobacteriia</taxon>
        <taxon>Flavobacteriales</taxon>
        <taxon>Flavobacteriaceae</taxon>
        <taxon>Flavobacterium</taxon>
    </lineage>
</organism>